<feature type="coiled-coil region" evidence="3">
    <location>
        <begin position="206"/>
        <end position="233"/>
    </location>
</feature>
<dbReference type="PANTHER" id="PTHR48051:SF1">
    <property type="entry name" value="RAS SUPPRESSOR PROTEIN 1"/>
    <property type="match status" value="1"/>
</dbReference>
<organism evidence="4 5">
    <name type="scientific">Stephanodiscus triporus</name>
    <dbReference type="NCBI Taxonomy" id="2934178"/>
    <lineage>
        <taxon>Eukaryota</taxon>
        <taxon>Sar</taxon>
        <taxon>Stramenopiles</taxon>
        <taxon>Ochrophyta</taxon>
        <taxon>Bacillariophyta</taxon>
        <taxon>Coscinodiscophyceae</taxon>
        <taxon>Thalassiosirophycidae</taxon>
        <taxon>Stephanodiscales</taxon>
        <taxon>Stephanodiscaceae</taxon>
        <taxon>Stephanodiscus</taxon>
    </lineage>
</organism>
<gene>
    <name evidence="4" type="ORF">ACHAW5_006862</name>
</gene>
<evidence type="ECO:0000313" key="5">
    <source>
        <dbReference type="Proteomes" id="UP001530315"/>
    </source>
</evidence>
<dbReference type="PANTHER" id="PTHR48051">
    <property type="match status" value="1"/>
</dbReference>
<dbReference type="InterPro" id="IPR050216">
    <property type="entry name" value="LRR_domain-containing"/>
</dbReference>
<keyword evidence="5" id="KW-1185">Reference proteome</keyword>
<evidence type="ECO:0000313" key="4">
    <source>
        <dbReference type="EMBL" id="KAL3767941.1"/>
    </source>
</evidence>
<dbReference type="Pfam" id="PF00560">
    <property type="entry name" value="LRR_1"/>
    <property type="match status" value="1"/>
</dbReference>
<evidence type="ECO:0000256" key="3">
    <source>
        <dbReference type="SAM" id="Coils"/>
    </source>
</evidence>
<keyword evidence="3" id="KW-0175">Coiled coil</keyword>
<dbReference type="SUPFAM" id="SSF52058">
    <property type="entry name" value="L domain-like"/>
    <property type="match status" value="1"/>
</dbReference>
<accession>A0ABD3MVI5</accession>
<proteinExistence type="predicted"/>
<dbReference type="EMBL" id="JALLAZ020001690">
    <property type="protein sequence ID" value="KAL3767941.1"/>
    <property type="molecule type" value="Genomic_DNA"/>
</dbReference>
<evidence type="ECO:0000256" key="1">
    <source>
        <dbReference type="ARBA" id="ARBA00022614"/>
    </source>
</evidence>
<comment type="caution">
    <text evidence="4">The sequence shown here is derived from an EMBL/GenBank/DDBJ whole genome shotgun (WGS) entry which is preliminary data.</text>
</comment>
<dbReference type="InterPro" id="IPR001611">
    <property type="entry name" value="Leu-rich_rpt"/>
</dbReference>
<sequence length="280" mass="32551">MEEYDDLAAGPDKDGSLNLSHNTWKALPPELSDFSNRLLHLHMSNNQLTSIPESIGALIMLRTLDISLNRIENIDGQIGKCIRLRMLNVSKNRVGNLPVDIGNCILMEEFIASDNLLTSLPREMLRMFVISVIDVRNNKLHALPTELSRMPTITELLCDGNPLLGSVPENMRGDTNLVLACLDMQQKFKDVLNPLEAQHTELRARSDELRYDLTQASGRIQQLEKDVSTLKWERPDQYLQWKAQLQAHIRRVFDRMIQLLQIFKREFWKWWERRKTYPIY</sequence>
<reference evidence="4 5" key="1">
    <citation type="submission" date="2024-10" db="EMBL/GenBank/DDBJ databases">
        <title>Updated reference genomes for cyclostephanoid diatoms.</title>
        <authorList>
            <person name="Roberts W.R."/>
            <person name="Alverson A.J."/>
        </authorList>
    </citation>
    <scope>NUCLEOTIDE SEQUENCE [LARGE SCALE GENOMIC DNA]</scope>
    <source>
        <strain evidence="4 5">AJA276-08</strain>
    </source>
</reference>
<keyword evidence="1" id="KW-0433">Leucine-rich repeat</keyword>
<dbReference type="Proteomes" id="UP001530315">
    <property type="component" value="Unassembled WGS sequence"/>
</dbReference>
<dbReference type="AlphaFoldDB" id="A0ABD3MVI5"/>
<keyword evidence="2" id="KW-0677">Repeat</keyword>
<protein>
    <submittedName>
        <fullName evidence="4">Uncharacterized protein</fullName>
    </submittedName>
</protein>
<name>A0ABD3MVI5_9STRA</name>
<dbReference type="InterPro" id="IPR032675">
    <property type="entry name" value="LRR_dom_sf"/>
</dbReference>
<evidence type="ECO:0000256" key="2">
    <source>
        <dbReference type="ARBA" id="ARBA00022737"/>
    </source>
</evidence>
<dbReference type="PROSITE" id="PS51450">
    <property type="entry name" value="LRR"/>
    <property type="match status" value="1"/>
</dbReference>
<dbReference type="Gene3D" id="3.80.10.10">
    <property type="entry name" value="Ribonuclease Inhibitor"/>
    <property type="match status" value="1"/>
</dbReference>